<accession>A0A840WTK6</accession>
<keyword evidence="2" id="KW-0223">Dioxygenase</keyword>
<dbReference type="AlphaFoldDB" id="A0A840WTK6"/>
<sequence>MLDHLGIQVADPEASAAFYDAVLAALGHRRMLQYGPVIGYGTDHPRFWISPSETEGPARESHIAFGTPDRATVDAFFQAAVAAGAAVLHEPKVWPEYHEHYYGAFVRDPDGNNVEAVSHVPG</sequence>
<dbReference type="InterPro" id="IPR029068">
    <property type="entry name" value="Glyas_Bleomycin-R_OHBP_Dase"/>
</dbReference>
<dbReference type="Proteomes" id="UP000579647">
    <property type="component" value="Unassembled WGS sequence"/>
</dbReference>
<dbReference type="GO" id="GO:0051213">
    <property type="term" value="F:dioxygenase activity"/>
    <property type="evidence" value="ECO:0007669"/>
    <property type="project" value="UniProtKB-KW"/>
</dbReference>
<dbReference type="Gene3D" id="3.10.180.10">
    <property type="entry name" value="2,3-Dihydroxybiphenyl 1,2-Dioxygenase, domain 1"/>
    <property type="match status" value="1"/>
</dbReference>
<proteinExistence type="predicted"/>
<dbReference type="CDD" id="cd07262">
    <property type="entry name" value="VOC_like"/>
    <property type="match status" value="1"/>
</dbReference>
<dbReference type="InterPro" id="IPR004360">
    <property type="entry name" value="Glyas_Fos-R_dOase_dom"/>
</dbReference>
<evidence type="ECO:0000313" key="3">
    <source>
        <dbReference type="Proteomes" id="UP000579647"/>
    </source>
</evidence>
<gene>
    <name evidence="2" type="ORF">HNR07_006063</name>
</gene>
<keyword evidence="2" id="KW-0560">Oxidoreductase</keyword>
<evidence type="ECO:0000313" key="2">
    <source>
        <dbReference type="EMBL" id="MBB5494926.1"/>
    </source>
</evidence>
<evidence type="ECO:0000259" key="1">
    <source>
        <dbReference type="PROSITE" id="PS51819"/>
    </source>
</evidence>
<name>A0A840WTK6_9ACTN</name>
<organism evidence="2 3">
    <name type="scientific">Nocardiopsis metallicus</name>
    <dbReference type="NCBI Taxonomy" id="179819"/>
    <lineage>
        <taxon>Bacteria</taxon>
        <taxon>Bacillati</taxon>
        <taxon>Actinomycetota</taxon>
        <taxon>Actinomycetes</taxon>
        <taxon>Streptosporangiales</taxon>
        <taxon>Nocardiopsidaceae</taxon>
        <taxon>Nocardiopsis</taxon>
    </lineage>
</organism>
<keyword evidence="2" id="KW-0456">Lyase</keyword>
<protein>
    <submittedName>
        <fullName evidence="2">Catechol 2,3-dioxygenase-like lactoylglutathione lyase family enzyme</fullName>
    </submittedName>
</protein>
<comment type="caution">
    <text evidence="2">The sequence shown here is derived from an EMBL/GenBank/DDBJ whole genome shotgun (WGS) entry which is preliminary data.</text>
</comment>
<dbReference type="PANTHER" id="PTHR35006">
    <property type="entry name" value="GLYOXALASE FAMILY PROTEIN (AFU_ORTHOLOGUE AFUA_5G14830)"/>
    <property type="match status" value="1"/>
</dbReference>
<dbReference type="SUPFAM" id="SSF54593">
    <property type="entry name" value="Glyoxalase/Bleomycin resistance protein/Dihydroxybiphenyl dioxygenase"/>
    <property type="match status" value="1"/>
</dbReference>
<dbReference type="Pfam" id="PF00903">
    <property type="entry name" value="Glyoxalase"/>
    <property type="match status" value="1"/>
</dbReference>
<reference evidence="2 3" key="1">
    <citation type="submission" date="2020-08" db="EMBL/GenBank/DDBJ databases">
        <title>Sequencing the genomes of 1000 actinobacteria strains.</title>
        <authorList>
            <person name="Klenk H.-P."/>
        </authorList>
    </citation>
    <scope>NUCLEOTIDE SEQUENCE [LARGE SCALE GENOMIC DNA]</scope>
    <source>
        <strain evidence="2 3">DSM 44598</strain>
    </source>
</reference>
<feature type="domain" description="VOC" evidence="1">
    <location>
        <begin position="1"/>
        <end position="119"/>
    </location>
</feature>
<dbReference type="PANTHER" id="PTHR35006:SF2">
    <property type="entry name" value="GLYOXALASE FAMILY PROTEIN (AFU_ORTHOLOGUE AFUA_5G14830)"/>
    <property type="match status" value="1"/>
</dbReference>
<dbReference type="GO" id="GO:0016829">
    <property type="term" value="F:lyase activity"/>
    <property type="evidence" value="ECO:0007669"/>
    <property type="project" value="UniProtKB-KW"/>
</dbReference>
<keyword evidence="3" id="KW-1185">Reference proteome</keyword>
<dbReference type="PROSITE" id="PS51819">
    <property type="entry name" value="VOC"/>
    <property type="match status" value="1"/>
</dbReference>
<dbReference type="RefSeq" id="WP_184369123.1">
    <property type="nucleotide sequence ID" value="NZ_BAAAKM010000052.1"/>
</dbReference>
<dbReference type="InterPro" id="IPR037523">
    <property type="entry name" value="VOC_core"/>
</dbReference>
<dbReference type="EMBL" id="JACHDO010000001">
    <property type="protein sequence ID" value="MBB5494926.1"/>
    <property type="molecule type" value="Genomic_DNA"/>
</dbReference>